<dbReference type="EMBL" id="JBELPZ010000001">
    <property type="protein sequence ID" value="MFL9843216.1"/>
    <property type="molecule type" value="Genomic_DNA"/>
</dbReference>
<dbReference type="SUPFAM" id="SSF56935">
    <property type="entry name" value="Porins"/>
    <property type="match status" value="1"/>
</dbReference>
<dbReference type="InterPro" id="IPR023997">
    <property type="entry name" value="TonB-dep_OMP_SusC/RagA_CS"/>
</dbReference>
<evidence type="ECO:0000313" key="5">
    <source>
        <dbReference type="Proteomes" id="UP001629156"/>
    </source>
</evidence>
<evidence type="ECO:0000259" key="3">
    <source>
        <dbReference type="SMART" id="SM01360"/>
    </source>
</evidence>
<dbReference type="PANTHER" id="PTHR40094:SF1">
    <property type="entry name" value="UBIQUITIN DOMAIN-CONTAINING PROTEIN"/>
    <property type="match status" value="1"/>
</dbReference>
<dbReference type="InterPro" id="IPR008930">
    <property type="entry name" value="Terpenoid_cyclase/PrenylTrfase"/>
</dbReference>
<keyword evidence="2" id="KW-0472">Membrane</keyword>
<sequence length="2183" mass="246384">MKHLIIALIITLSAKAQNFDARWEKVTRLESEGYFKEAAKETNAIYNLAKKKNNGPQLIKGTFFRGKYLQMMEEDAQLLIFKNLRADIKTAPPETAALLESLYAQMLQDVYNRNAYAIRQRTNADGPLPEKFTEWSANHYQQAIMQAFEHSIANRELLYKTPLSDYAEVIDFAPVLAKTNRSLYDFLLEAYAKYLQTVPTNVYLIPHTSQEPLLLGDAQAFQQITMSDSLTVLWPAVKLHHDTETFYLQKHDSLALQRAVLRRLEYTGNAIHTASKTQNLLQTYTTLANRWGDSPFAWRARLQLAYQYRNASSKTTHPEYLQTTIDICNNIIAHKGKHDVGYEAESLKSNIVNSTLRVQTERYITPGKPALVSLNYKNIDSVQVSFYRIKNPGNFDWAGLPHSDFDMLRDSIINHHMPVLTKVYALPKVIPHYNFTTEIALPPLENGCYAVAFGPAGIDAGAENYAVVELQASQMAITNQHEENTTRYFITNRETGKPIPVVAVTTLFTSGLKTDANGRVQLKNDKRGQYNKVIFRQGTDTLYSSYYSYNSSRYEDNTPKASVQVFFDRAIYRPGQKVFFKGIVTQSLNGKYSVAPNVYFHMYAEDASGNDIKEFRLKTNEFGSFTGEFELPKSGMTGVYEFTVEEDEDLEEDPVYNKKENEHPFWDNVDFSEDTFTFRVEDYKRPTFEVSFEPVTKAFALNDSITVTGVAKSFSGARLSGADVEYRLRRTKQQRYSYYYNEDDYDDDELEEYHGGDLIEEEDLETDAQGNFKITFKAEPNSGDDDDRATYVYTIYADVTDINGETHSGEVSIKASATLLFPELAIPAVIDAAKGAEATFYANNANDQKQKVNGTIKIYKKAGNKRILAQRPWAAPEVPIMTEAEFIALFPHLPYTNNKADTLREPQPYLVKEINTGKDKSIALSQFKNWPSGEYAAEFIVKDSLGREEKAFAQFSLVRKNETYLPDNSLYSVRILNNSPAKDGYVELEIRTALPALYGNIIAQINHGVVYDKHVTITNGRIVVKISGVKNPETVMAINFDFVWQNALYTETANALFHLPPDAVEIETETSTSRLAPGREQTWSFTIKNRKNREAELLASMYDTSLDQFTKKDWNGLNTYSYIHDYAPRQEFLTHGTNAGYFTNYHATTSKDTPDNDGFYTYGFSILKSNNEYILYTPRLQVIQYTDITVRGVVTEASTGNPLPGAAVIIAGTSEGVATDLDGKYTLYVAKGEKISFQYIGFEEQTIAPPANGVLNITLKEANNGLLEEVVVIGYGTQRKHSVTGAVTTVTSETFEDRPNVSFIESLQGQVPGLNITAGSGEPGANSTVILRGIGSINGDIQPLYIIDGVPLSEDDLRKINSNEITNLEILKDAAATAIYGSRGANGVIIITTKKGMETLKSVQTRKNFNETAFFFPQLKTDRKGNISFSFTTPEALTEWKLRLYAHNKKAVSGYLEKKFITQKDLMVVPNMPRFLRETDTITLQAKITNLTTEPKSGTAMLQLFDAVTMQPIDNQMLNNNSAKPFNVTAGSSTSVSWTLAVPVGLQGVQYKVVAKAGNFTDGEENILPILPNSMLVTESIPIWVRENTTKTYTFDNIKNNTSATLRHQNITIEYTSNPSWLALRSLPYLMEFEHECSEQLFSRFYANSIANHIITSSPKIAEVFNAWRKTGMPSKLEQNEVLKSIILAETPWLLDEQNQEEQNNRLATLFELDKVRASLEANLNKLADRQKPDGSFPWFPGYDADVYITRHIVAGLGHLQKLGGLAKTDSIKVAHIVNRALPYVDNNFVAGYKAHVKTLKKGIPYRMKYAYSDLHYLYMRSFYLKDYHMSDSLAAAVKPHITYTKQHWFEFSLYEKALAALVMYRYGETTTSEKILTYLKESSANNEELGMYWINNKSGWWWYTAPVETQALLIEAFAEVGNDIKSVDAMRVWLIKQKQNKHWATTKATTEAVYALMMQGSDWLSVKGSTNFTIGSKELLDKKLAETETEAGTGYIKLQWKPEEITSDMATVIVKNNSASPGYGGFYWQYFEDLDKIKHTAEGIMSVKKELYRKNPAAKEITLEHITKKTLLKVGDMVTVRLVVTLTEDAEYVHLKDMRAAAFEPIDVLSGYHYKDGLSYYQSTRDAATNFFFSRISRGTYVLEYDVRLNNSGEFSNGITTIQSMYAPEFSGHTAGVRVKAL</sequence>
<dbReference type="Gene3D" id="2.60.40.1120">
    <property type="entry name" value="Carboxypeptidase-like, regulatory domain"/>
    <property type="match status" value="1"/>
</dbReference>
<dbReference type="Pfam" id="PF13715">
    <property type="entry name" value="CarbopepD_reg_2"/>
    <property type="match status" value="1"/>
</dbReference>
<name>A0ABW8YSE4_9FLAO</name>
<comment type="similarity">
    <text evidence="1">Belongs to the protease inhibitor I39 (alpha-2-macroglobulin) family. Bacterial alpha-2-macroglobulin subfamily.</text>
</comment>
<proteinExistence type="inferred from homology"/>
<keyword evidence="2" id="KW-0998">Cell outer membrane</keyword>
<dbReference type="Gene3D" id="2.170.130.10">
    <property type="entry name" value="TonB-dependent receptor, plug domain"/>
    <property type="match status" value="1"/>
</dbReference>
<comment type="similarity">
    <text evidence="2">Belongs to the TonB-dependent receptor family.</text>
</comment>
<dbReference type="Pfam" id="PF00207">
    <property type="entry name" value="A2M"/>
    <property type="match status" value="1"/>
</dbReference>
<dbReference type="PROSITE" id="PS52016">
    <property type="entry name" value="TONB_DEPENDENT_REC_3"/>
    <property type="match status" value="1"/>
</dbReference>
<dbReference type="InterPro" id="IPR002890">
    <property type="entry name" value="MG2"/>
</dbReference>
<dbReference type="SUPFAM" id="SSF49464">
    <property type="entry name" value="Carboxypeptidase regulatory domain-like"/>
    <property type="match status" value="1"/>
</dbReference>
<accession>A0ABW8YSE4</accession>
<dbReference type="NCBIfam" id="TIGR04057">
    <property type="entry name" value="SusC_RagA_signa"/>
    <property type="match status" value="1"/>
</dbReference>
<dbReference type="Gene3D" id="2.60.40.1930">
    <property type="match status" value="1"/>
</dbReference>
<dbReference type="Pfam" id="PF17973">
    <property type="entry name" value="bMG10"/>
    <property type="match status" value="1"/>
</dbReference>
<comment type="caution">
    <text evidence="4">The sequence shown here is derived from an EMBL/GenBank/DDBJ whole genome shotgun (WGS) entry which is preliminary data.</text>
</comment>
<keyword evidence="2" id="KW-0812">Transmembrane</keyword>
<dbReference type="InterPro" id="IPR001599">
    <property type="entry name" value="Macroglobln_a2"/>
</dbReference>
<evidence type="ECO:0000313" key="4">
    <source>
        <dbReference type="EMBL" id="MFL9843216.1"/>
    </source>
</evidence>
<keyword evidence="2" id="KW-0813">Transport</keyword>
<dbReference type="InterPro" id="IPR037066">
    <property type="entry name" value="Plug_dom_sf"/>
</dbReference>
<protein>
    <submittedName>
        <fullName evidence="4">TonB-dependent receptor plug domain-containing protein</fullName>
    </submittedName>
</protein>
<dbReference type="Pfam" id="PF01835">
    <property type="entry name" value="MG2"/>
    <property type="match status" value="1"/>
</dbReference>
<keyword evidence="4" id="KW-0675">Receptor</keyword>
<evidence type="ECO:0000256" key="1">
    <source>
        <dbReference type="ARBA" id="ARBA00010556"/>
    </source>
</evidence>
<dbReference type="InterPro" id="IPR041246">
    <property type="entry name" value="Bact_MG10"/>
</dbReference>
<dbReference type="SMART" id="SM01360">
    <property type="entry name" value="A2M"/>
    <property type="match status" value="1"/>
</dbReference>
<reference evidence="4 5" key="1">
    <citation type="submission" date="2024-06" db="EMBL/GenBank/DDBJ databases">
        <authorList>
            <person name="Kaempfer P."/>
            <person name="Viver T."/>
        </authorList>
    </citation>
    <scope>NUCLEOTIDE SEQUENCE [LARGE SCALE GENOMIC DNA]</scope>
    <source>
        <strain evidence="4 5">ST-119</strain>
    </source>
</reference>
<dbReference type="InterPro" id="IPR039426">
    <property type="entry name" value="TonB-dep_rcpt-like"/>
</dbReference>
<dbReference type="InterPro" id="IPR012910">
    <property type="entry name" value="Plug_dom"/>
</dbReference>
<dbReference type="Pfam" id="PF07715">
    <property type="entry name" value="Plug"/>
    <property type="match status" value="1"/>
</dbReference>
<comment type="subcellular location">
    <subcellularLocation>
        <location evidence="2">Cell outer membrane</location>
        <topology evidence="2">Multi-pass membrane protein</topology>
    </subcellularLocation>
</comment>
<keyword evidence="2" id="KW-1134">Transmembrane beta strand</keyword>
<feature type="domain" description="Alpha-2-macroglobulin" evidence="3">
    <location>
        <begin position="1412"/>
        <end position="1502"/>
    </location>
</feature>
<gene>
    <name evidence="4" type="ORF">ABS766_02175</name>
</gene>
<dbReference type="PANTHER" id="PTHR40094">
    <property type="entry name" value="ALPHA-2-MACROGLOBULIN HOMOLOG"/>
    <property type="match status" value="1"/>
</dbReference>
<dbReference type="InterPro" id="IPR008969">
    <property type="entry name" value="CarboxyPept-like_regulatory"/>
</dbReference>
<dbReference type="Gene3D" id="1.50.10.20">
    <property type="match status" value="1"/>
</dbReference>
<dbReference type="RefSeq" id="WP_408083449.1">
    <property type="nucleotide sequence ID" value="NZ_JBELPZ010000001.1"/>
</dbReference>
<keyword evidence="5" id="KW-1185">Reference proteome</keyword>
<dbReference type="SUPFAM" id="SSF48239">
    <property type="entry name" value="Terpenoid cyclases/Protein prenyltransferases"/>
    <property type="match status" value="1"/>
</dbReference>
<dbReference type="Proteomes" id="UP001629156">
    <property type="component" value="Unassembled WGS sequence"/>
</dbReference>
<organism evidence="4 5">
    <name type="scientific">Flavobacterium rhizosphaerae</name>
    <dbReference type="NCBI Taxonomy" id="3163298"/>
    <lineage>
        <taxon>Bacteria</taxon>
        <taxon>Pseudomonadati</taxon>
        <taxon>Bacteroidota</taxon>
        <taxon>Flavobacteriia</taxon>
        <taxon>Flavobacteriales</taxon>
        <taxon>Flavobacteriaceae</taxon>
        <taxon>Flavobacterium</taxon>
    </lineage>
</organism>
<evidence type="ECO:0000256" key="2">
    <source>
        <dbReference type="PROSITE-ProRule" id="PRU01360"/>
    </source>
</evidence>
<dbReference type="InterPro" id="IPR051802">
    <property type="entry name" value="YfhM-like"/>
</dbReference>